<keyword evidence="2" id="KW-1185">Reference proteome</keyword>
<reference evidence="2" key="1">
    <citation type="journal article" date="2022" name="Mol. Ecol. Resour.">
        <title>The genomes of chicory, endive, great burdock and yacon provide insights into Asteraceae palaeo-polyploidization history and plant inulin production.</title>
        <authorList>
            <person name="Fan W."/>
            <person name="Wang S."/>
            <person name="Wang H."/>
            <person name="Wang A."/>
            <person name="Jiang F."/>
            <person name="Liu H."/>
            <person name="Zhao H."/>
            <person name="Xu D."/>
            <person name="Zhang Y."/>
        </authorList>
    </citation>
    <scope>NUCLEOTIDE SEQUENCE [LARGE SCALE GENOMIC DNA]</scope>
    <source>
        <strain evidence="2">cv. Yunnan</strain>
    </source>
</reference>
<dbReference type="Proteomes" id="UP001056120">
    <property type="component" value="Linkage Group LG19"/>
</dbReference>
<protein>
    <submittedName>
        <fullName evidence="1">Uncharacterized protein</fullName>
    </submittedName>
</protein>
<organism evidence="1 2">
    <name type="scientific">Smallanthus sonchifolius</name>
    <dbReference type="NCBI Taxonomy" id="185202"/>
    <lineage>
        <taxon>Eukaryota</taxon>
        <taxon>Viridiplantae</taxon>
        <taxon>Streptophyta</taxon>
        <taxon>Embryophyta</taxon>
        <taxon>Tracheophyta</taxon>
        <taxon>Spermatophyta</taxon>
        <taxon>Magnoliopsida</taxon>
        <taxon>eudicotyledons</taxon>
        <taxon>Gunneridae</taxon>
        <taxon>Pentapetalae</taxon>
        <taxon>asterids</taxon>
        <taxon>campanulids</taxon>
        <taxon>Asterales</taxon>
        <taxon>Asteraceae</taxon>
        <taxon>Asteroideae</taxon>
        <taxon>Heliantheae alliance</taxon>
        <taxon>Millerieae</taxon>
        <taxon>Smallanthus</taxon>
    </lineage>
</organism>
<comment type="caution">
    <text evidence="1">The sequence shown here is derived from an EMBL/GenBank/DDBJ whole genome shotgun (WGS) entry which is preliminary data.</text>
</comment>
<name>A0ACB9DDP7_9ASTR</name>
<proteinExistence type="predicted"/>
<sequence>MPFLLIQSSQDLIYSSSGRQLIMTVRDLTTDPVTYPDYFMDGCWRQRMGYVGARDYASYKKMWLLDQWRYLAHVMIMCISSRKVGNDAMGHDLAAAMLLINDALPNLPVIGERLQVKTVAKRVFSKFLTQGSVDPTPVHTPLFGHLINEAYVAPTEFRWYSAESEPDMSEHSGEHIQGGWEEKEVLSDRGDRPFIAIPIEVERRRQPHVSAEMAATTVTEDVLVIVSLPVQYIQQTFTFPTHTTIASTSRDPDPWDARIATLETQVAGLLETVRKSREESDKQQGESTQHEGDVSGNEGGTGKFAADFPKGDGEGVYELEDGEIFEAPSLDAISNTGSVEPEFVAEASGAATSTKAFPTDPQPVDPKALKSKYPYGWFTKDQAPIWQKTSIVDKHGATDGRGGGDWKNKVRKWKLGTKGTYQSL</sequence>
<evidence type="ECO:0000313" key="1">
    <source>
        <dbReference type="EMBL" id="KAI3744773.1"/>
    </source>
</evidence>
<accession>A0ACB9DDP7</accession>
<reference evidence="1 2" key="2">
    <citation type="journal article" date="2022" name="Mol. Ecol. Resour.">
        <title>The genomes of chicory, endive, great burdock and yacon provide insights into Asteraceae paleo-polyploidization history and plant inulin production.</title>
        <authorList>
            <person name="Fan W."/>
            <person name="Wang S."/>
            <person name="Wang H."/>
            <person name="Wang A."/>
            <person name="Jiang F."/>
            <person name="Liu H."/>
            <person name="Zhao H."/>
            <person name="Xu D."/>
            <person name="Zhang Y."/>
        </authorList>
    </citation>
    <scope>NUCLEOTIDE SEQUENCE [LARGE SCALE GENOMIC DNA]</scope>
    <source>
        <strain evidence="2">cv. Yunnan</strain>
        <tissue evidence="1">Leaves</tissue>
    </source>
</reference>
<dbReference type="EMBL" id="CM042036">
    <property type="protein sequence ID" value="KAI3744773.1"/>
    <property type="molecule type" value="Genomic_DNA"/>
</dbReference>
<gene>
    <name evidence="1" type="ORF">L1987_57864</name>
</gene>
<evidence type="ECO:0000313" key="2">
    <source>
        <dbReference type="Proteomes" id="UP001056120"/>
    </source>
</evidence>